<evidence type="ECO:0000256" key="2">
    <source>
        <dbReference type="ARBA" id="ARBA00005278"/>
    </source>
</evidence>
<comment type="caution">
    <text evidence="6">The sequence shown here is derived from an EMBL/GenBank/DDBJ whole genome shotgun (WGS) entry which is preliminary data.</text>
</comment>
<dbReference type="EMBL" id="JSXS01000074">
    <property type="protein sequence ID" value="KIL31120.1"/>
    <property type="molecule type" value="Genomic_DNA"/>
</dbReference>
<dbReference type="InterPro" id="IPR050768">
    <property type="entry name" value="UPF0353/GerABKA_families"/>
</dbReference>
<accession>A0ABD3ZTJ5</accession>
<dbReference type="Proteomes" id="UP000031970">
    <property type="component" value="Unassembled WGS sequence"/>
</dbReference>
<evidence type="ECO:0008006" key="8">
    <source>
        <dbReference type="Google" id="ProtNLM"/>
    </source>
</evidence>
<protein>
    <recommendedName>
        <fullName evidence="8">Spore germination protein</fullName>
    </recommendedName>
</protein>
<gene>
    <name evidence="6" type="ORF">B4067_0851</name>
</gene>
<dbReference type="PANTHER" id="PTHR22550:SF5">
    <property type="entry name" value="LEUCINE ZIPPER PROTEIN 4"/>
    <property type="match status" value="1"/>
</dbReference>
<evidence type="ECO:0000256" key="4">
    <source>
        <dbReference type="ARBA" id="ARBA00022989"/>
    </source>
</evidence>
<evidence type="ECO:0000256" key="3">
    <source>
        <dbReference type="ARBA" id="ARBA00022692"/>
    </source>
</evidence>
<reference evidence="6 7" key="1">
    <citation type="submission" date="2014-11" db="EMBL/GenBank/DDBJ databases">
        <title>Draft Genome Sequences of Nine Bacillus subtilis Strains that Form Spores with High Heat-Resistance.</title>
        <authorList>
            <person name="Krawcyk A.O."/>
            <person name="Berendsen E.M."/>
            <person name="de Jong A."/>
            <person name="Holsappel S."/>
            <person name="Eijlander R.T."/>
            <person name="Wells-Bennik M."/>
            <person name="Kuipers O.P."/>
        </authorList>
    </citation>
    <scope>NUCLEOTIDE SEQUENCE [LARGE SCALE GENOMIC DNA]</scope>
    <source>
        <strain evidence="6 7">B4067</strain>
    </source>
</reference>
<comment type="similarity">
    <text evidence="2">Belongs to the GerABKA family.</text>
</comment>
<name>A0ABD3ZTJ5_BACIU</name>
<keyword evidence="5" id="KW-0472">Membrane</keyword>
<dbReference type="AlphaFoldDB" id="A0ABD3ZTJ5"/>
<organism evidence="6 7">
    <name type="scientific">Bacillus subtilis subsp. subtilis</name>
    <dbReference type="NCBI Taxonomy" id="135461"/>
    <lineage>
        <taxon>Bacteria</taxon>
        <taxon>Bacillati</taxon>
        <taxon>Bacillota</taxon>
        <taxon>Bacilli</taxon>
        <taxon>Bacillales</taxon>
        <taxon>Bacillaceae</taxon>
        <taxon>Bacillus</taxon>
    </lineage>
</organism>
<evidence type="ECO:0000313" key="7">
    <source>
        <dbReference type="Proteomes" id="UP000031970"/>
    </source>
</evidence>
<dbReference type="PANTHER" id="PTHR22550">
    <property type="entry name" value="SPORE GERMINATION PROTEIN"/>
    <property type="match status" value="1"/>
</dbReference>
<dbReference type="Pfam" id="PF03323">
    <property type="entry name" value="GerA"/>
    <property type="match status" value="1"/>
</dbReference>
<keyword evidence="4" id="KW-1133">Transmembrane helix</keyword>
<dbReference type="InterPro" id="IPR004995">
    <property type="entry name" value="Spore_Ger"/>
</dbReference>
<evidence type="ECO:0000313" key="6">
    <source>
        <dbReference type="EMBL" id="KIL31120.1"/>
    </source>
</evidence>
<sequence length="240" mass="26756">MKENLDNLTQLTEGCSNIVFRQFDFGNGLCGFIVYIEGIVKSEHIQDHALRPFLMHLTEQINEHEEALQNTLSISSVATETSMSKVAASIIEGNAVLFADGHSKGLILNIKGGQKRSIEEPITESTIRGSREGFTESLRVNTALVRFRVKTFQLKMISFKIGTKTKTDVVLAYIDGLADPKVIDKAKKRIKKIKIDAVLESGYIEEFIEDDTYSPFPQLQSGVTVPSPFGFFPCLKMYKG</sequence>
<dbReference type="GO" id="GO:0016020">
    <property type="term" value="C:membrane"/>
    <property type="evidence" value="ECO:0007669"/>
    <property type="project" value="UniProtKB-SubCell"/>
</dbReference>
<evidence type="ECO:0000256" key="1">
    <source>
        <dbReference type="ARBA" id="ARBA00004141"/>
    </source>
</evidence>
<evidence type="ECO:0000256" key="5">
    <source>
        <dbReference type="ARBA" id="ARBA00023136"/>
    </source>
</evidence>
<keyword evidence="3" id="KW-0812">Transmembrane</keyword>
<proteinExistence type="inferred from homology"/>
<comment type="subcellular location">
    <subcellularLocation>
        <location evidence="1">Membrane</location>
        <topology evidence="1">Multi-pass membrane protein</topology>
    </subcellularLocation>
</comment>